<dbReference type="HAMAP" id="MF_00394">
    <property type="entry name" value="NAD_Glyc3P_dehydrog"/>
    <property type="match status" value="1"/>
</dbReference>
<reference evidence="6" key="1">
    <citation type="submission" date="2018-06" db="EMBL/GenBank/DDBJ databases">
        <authorList>
            <person name="Zhirakovskaya E."/>
        </authorList>
    </citation>
    <scope>NUCLEOTIDE SEQUENCE</scope>
</reference>
<gene>
    <name evidence="6" type="ORF">MNBD_GAMMA25-537</name>
</gene>
<dbReference type="PRINTS" id="PR00077">
    <property type="entry name" value="GPDHDRGNASE"/>
</dbReference>
<dbReference type="GO" id="GO:0051287">
    <property type="term" value="F:NAD binding"/>
    <property type="evidence" value="ECO:0007669"/>
    <property type="project" value="InterPro"/>
</dbReference>
<dbReference type="SUPFAM" id="SSF48179">
    <property type="entry name" value="6-phosphogluconate dehydrogenase C-terminal domain-like"/>
    <property type="match status" value="1"/>
</dbReference>
<evidence type="ECO:0000259" key="4">
    <source>
        <dbReference type="Pfam" id="PF01210"/>
    </source>
</evidence>
<evidence type="ECO:0000259" key="5">
    <source>
        <dbReference type="Pfam" id="PF07479"/>
    </source>
</evidence>
<dbReference type="InterPro" id="IPR006109">
    <property type="entry name" value="G3P_DH_NAD-dep_C"/>
</dbReference>
<feature type="domain" description="Glycerol-3-phosphate dehydrogenase NAD-dependent N-terminal" evidence="4">
    <location>
        <begin position="8"/>
        <end position="163"/>
    </location>
</feature>
<dbReference type="NCBIfam" id="NF000942">
    <property type="entry name" value="PRK00094.1-4"/>
    <property type="match status" value="1"/>
</dbReference>
<evidence type="ECO:0000256" key="3">
    <source>
        <dbReference type="ARBA" id="ARBA00023027"/>
    </source>
</evidence>
<dbReference type="PANTHER" id="PTHR11728:SF1">
    <property type="entry name" value="GLYCEROL-3-PHOSPHATE DEHYDROGENASE [NAD(+)] 2, CHLOROPLASTIC"/>
    <property type="match status" value="1"/>
</dbReference>
<dbReference type="Pfam" id="PF01210">
    <property type="entry name" value="NAD_Gly3P_dh_N"/>
    <property type="match status" value="1"/>
</dbReference>
<dbReference type="GO" id="GO:0005829">
    <property type="term" value="C:cytosol"/>
    <property type="evidence" value="ECO:0007669"/>
    <property type="project" value="TreeGrafter"/>
</dbReference>
<dbReference type="InterPro" id="IPR006168">
    <property type="entry name" value="G3P_DH_NAD-dep"/>
</dbReference>
<evidence type="ECO:0000256" key="2">
    <source>
        <dbReference type="ARBA" id="ARBA00023002"/>
    </source>
</evidence>
<dbReference type="SUPFAM" id="SSF51735">
    <property type="entry name" value="NAD(P)-binding Rossmann-fold domains"/>
    <property type="match status" value="1"/>
</dbReference>
<dbReference type="InterPro" id="IPR008927">
    <property type="entry name" value="6-PGluconate_DH-like_C_sf"/>
</dbReference>
<protein>
    <submittedName>
        <fullName evidence="6">Glycerol-3-phosphate dehydrogenase [NAD(P)+]</fullName>
        <ecNumber evidence="6">1.1.1.94</ecNumber>
    </submittedName>
</protein>
<dbReference type="PROSITE" id="PS00957">
    <property type="entry name" value="NAD_G3PDH"/>
    <property type="match status" value="1"/>
</dbReference>
<dbReference type="GO" id="GO:0046168">
    <property type="term" value="P:glycerol-3-phosphate catabolic process"/>
    <property type="evidence" value="ECO:0007669"/>
    <property type="project" value="InterPro"/>
</dbReference>
<evidence type="ECO:0000256" key="1">
    <source>
        <dbReference type="ARBA" id="ARBA00011009"/>
    </source>
</evidence>
<dbReference type="FunFam" id="1.10.1040.10:FF:000001">
    <property type="entry name" value="Glycerol-3-phosphate dehydrogenase [NAD(P)+]"/>
    <property type="match status" value="1"/>
</dbReference>
<dbReference type="EC" id="1.1.1.94" evidence="6"/>
<accession>A0A3B1BD76</accession>
<dbReference type="AlphaFoldDB" id="A0A3B1BD76"/>
<dbReference type="Gene3D" id="3.40.50.720">
    <property type="entry name" value="NAD(P)-binding Rossmann-like Domain"/>
    <property type="match status" value="1"/>
</dbReference>
<organism evidence="6">
    <name type="scientific">hydrothermal vent metagenome</name>
    <dbReference type="NCBI Taxonomy" id="652676"/>
    <lineage>
        <taxon>unclassified sequences</taxon>
        <taxon>metagenomes</taxon>
        <taxon>ecological metagenomes</taxon>
    </lineage>
</organism>
<dbReference type="Pfam" id="PF07479">
    <property type="entry name" value="NAD_Gly3P_dh_C"/>
    <property type="match status" value="1"/>
</dbReference>
<name>A0A3B1BD76_9ZZZZ</name>
<dbReference type="FunFam" id="3.40.50.720:FF:000019">
    <property type="entry name" value="Glycerol-3-phosphate dehydrogenase [NAD(P)+]"/>
    <property type="match status" value="1"/>
</dbReference>
<dbReference type="GO" id="GO:0046474">
    <property type="term" value="P:glycerophospholipid biosynthetic process"/>
    <property type="evidence" value="ECO:0007669"/>
    <property type="project" value="TreeGrafter"/>
</dbReference>
<dbReference type="EMBL" id="UOFY01000027">
    <property type="protein sequence ID" value="VAX08350.1"/>
    <property type="molecule type" value="Genomic_DNA"/>
</dbReference>
<dbReference type="InterPro" id="IPR013328">
    <property type="entry name" value="6PGD_dom2"/>
</dbReference>
<dbReference type="NCBIfam" id="NF000940">
    <property type="entry name" value="PRK00094.1-2"/>
    <property type="match status" value="1"/>
</dbReference>
<dbReference type="InterPro" id="IPR036291">
    <property type="entry name" value="NAD(P)-bd_dom_sf"/>
</dbReference>
<comment type="similarity">
    <text evidence="1">Belongs to the NAD-dependent glycerol-3-phosphate dehydrogenase family.</text>
</comment>
<dbReference type="Gene3D" id="1.10.1040.10">
    <property type="entry name" value="N-(1-d-carboxylethyl)-l-norvaline Dehydrogenase, domain 2"/>
    <property type="match status" value="1"/>
</dbReference>
<dbReference type="GO" id="GO:0005975">
    <property type="term" value="P:carbohydrate metabolic process"/>
    <property type="evidence" value="ECO:0007669"/>
    <property type="project" value="InterPro"/>
</dbReference>
<evidence type="ECO:0000313" key="6">
    <source>
        <dbReference type="EMBL" id="VAX08350.1"/>
    </source>
</evidence>
<dbReference type="InterPro" id="IPR011128">
    <property type="entry name" value="G3P_DH_NAD-dep_N"/>
</dbReference>
<feature type="domain" description="Glycerol-3-phosphate dehydrogenase NAD-dependent C-terminal" evidence="5">
    <location>
        <begin position="183"/>
        <end position="324"/>
    </location>
</feature>
<sequence length="336" mass="35222">MTRPCHRISVLGAGSWGTALAMLLASNGHAVQLWTHRAARADEMLQAGENRAYLPGLAFPDALQVSADLAAVVTHAEILLIVVPSHVFRQTLSAIKPFILAQHKLAWATKGLEPDSRKLLSQQVKEELGENIATAVVSGPTFAREVAQKLPGAVTVAASNPAFASELAEALHADYFRAYTGSDVVGVEVGGAVKNVLAIAAGAVDGLGFGANARAALIARGLAEVTRLGVALGAETETFTGLTGLGDLVLTCTDNQSRNRRLGLAVGQGKEIAQAINDIGQVVEGFNTSREVHALAQSLGVDMPITEQICKVLHQGRSPKEAVQALMGRSIRAEHD</sequence>
<dbReference type="PIRSF" id="PIRSF000114">
    <property type="entry name" value="Glycerol-3-P_dh"/>
    <property type="match status" value="1"/>
</dbReference>
<keyword evidence="3" id="KW-0520">NAD</keyword>
<dbReference type="PANTHER" id="PTHR11728">
    <property type="entry name" value="GLYCEROL-3-PHOSPHATE DEHYDROGENASE"/>
    <property type="match status" value="1"/>
</dbReference>
<proteinExistence type="inferred from homology"/>
<keyword evidence="2 6" id="KW-0560">Oxidoreductase</keyword>
<dbReference type="GO" id="GO:0047952">
    <property type="term" value="F:glycerol-3-phosphate dehydrogenase [NAD(P)+] activity"/>
    <property type="evidence" value="ECO:0007669"/>
    <property type="project" value="UniProtKB-EC"/>
</dbReference>